<dbReference type="Proteomes" id="UP000269001">
    <property type="component" value="Unassembled WGS sequence"/>
</dbReference>
<evidence type="ECO:0000256" key="4">
    <source>
        <dbReference type="ARBA" id="ARBA00022481"/>
    </source>
</evidence>
<evidence type="ECO:0000313" key="13">
    <source>
        <dbReference type="EMBL" id="RKG32144.1"/>
    </source>
</evidence>
<keyword evidence="3" id="KW-1003">Cell membrane</keyword>
<comment type="similarity">
    <text evidence="9">Belongs to the GSP H family.</text>
</comment>
<dbReference type="RefSeq" id="WP_120370740.1">
    <property type="nucleotide sequence ID" value="NZ_LXGN01000005.1"/>
</dbReference>
<dbReference type="GO" id="GO:0015628">
    <property type="term" value="P:protein secretion by the type II secretion system"/>
    <property type="evidence" value="ECO:0007669"/>
    <property type="project" value="InterPro"/>
</dbReference>
<evidence type="ECO:0000256" key="6">
    <source>
        <dbReference type="ARBA" id="ARBA00022692"/>
    </source>
</evidence>
<comment type="subcellular location">
    <subcellularLocation>
        <location evidence="1">Cell inner membrane</location>
        <topology evidence="1">Single-pass membrane protein</topology>
    </subcellularLocation>
</comment>
<comment type="caution">
    <text evidence="13">The sequence shown here is derived from an EMBL/GenBank/DDBJ whole genome shotgun (WGS) entry which is preliminary data.</text>
</comment>
<accession>A0A3A8EQ88</accession>
<evidence type="ECO:0000256" key="2">
    <source>
        <dbReference type="ARBA" id="ARBA00021549"/>
    </source>
</evidence>
<dbReference type="Pfam" id="PF12019">
    <property type="entry name" value="GspH"/>
    <property type="match status" value="1"/>
</dbReference>
<evidence type="ECO:0000256" key="8">
    <source>
        <dbReference type="ARBA" id="ARBA00023136"/>
    </source>
</evidence>
<feature type="domain" description="General secretion pathway GspH" evidence="12">
    <location>
        <begin position="48"/>
        <end position="160"/>
    </location>
</feature>
<keyword evidence="7 11" id="KW-1133">Transmembrane helix</keyword>
<evidence type="ECO:0000256" key="3">
    <source>
        <dbReference type="ARBA" id="ARBA00022475"/>
    </source>
</evidence>
<evidence type="ECO:0000256" key="9">
    <source>
        <dbReference type="ARBA" id="ARBA00025772"/>
    </source>
</evidence>
<keyword evidence="5" id="KW-0997">Cell inner membrane</keyword>
<dbReference type="GO" id="GO:0005886">
    <property type="term" value="C:plasma membrane"/>
    <property type="evidence" value="ECO:0007669"/>
    <property type="project" value="UniProtKB-SubCell"/>
</dbReference>
<dbReference type="EMBL" id="RAXU01000016">
    <property type="protein sequence ID" value="RKG32144.1"/>
    <property type="molecule type" value="Genomic_DNA"/>
</dbReference>
<evidence type="ECO:0000256" key="7">
    <source>
        <dbReference type="ARBA" id="ARBA00022989"/>
    </source>
</evidence>
<name>A0A3A8EQ88_9GAMM</name>
<dbReference type="InterPro" id="IPR022346">
    <property type="entry name" value="T2SS_GspH"/>
</dbReference>
<evidence type="ECO:0000313" key="14">
    <source>
        <dbReference type="Proteomes" id="UP000269001"/>
    </source>
</evidence>
<keyword evidence="4" id="KW-0488">Methylation</keyword>
<evidence type="ECO:0000259" key="12">
    <source>
        <dbReference type="Pfam" id="PF12019"/>
    </source>
</evidence>
<dbReference type="GO" id="GO:0015627">
    <property type="term" value="C:type II protein secretion system complex"/>
    <property type="evidence" value="ECO:0007669"/>
    <property type="project" value="InterPro"/>
</dbReference>
<reference evidence="13 14" key="1">
    <citation type="submission" date="2018-09" db="EMBL/GenBank/DDBJ databases">
        <title>The draft genome of Acinetobacter spp. strains.</title>
        <authorList>
            <person name="Qin J."/>
            <person name="Feng Y."/>
            <person name="Zong Z."/>
        </authorList>
    </citation>
    <scope>NUCLEOTIDE SEQUENCE [LARGE SCALE GENOMIC DNA]</scope>
    <source>
        <strain evidence="13 14">WCHAc060096</strain>
    </source>
</reference>
<dbReference type="InterPro" id="IPR045584">
    <property type="entry name" value="Pilin-like"/>
</dbReference>
<gene>
    <name evidence="13" type="ORF">D7V21_12165</name>
</gene>
<feature type="transmembrane region" description="Helical" evidence="11">
    <location>
        <begin position="6"/>
        <end position="28"/>
    </location>
</feature>
<keyword evidence="14" id="KW-1185">Reference proteome</keyword>
<sequence length="170" mass="19235">MKNKNIGFSLMEISIVLTIMAVIASFAIPSYHQYMASQEAKKVPQILTLHIQKAKHESLLSKQNIILCASSTFKECDNNWTNGYILFVDQNKNRNYDPNETVLAVEPLQLKYGSLSWQGFGNKKIIFESTSGLPLASNGTFRYCSAQYSHHRKLTLSRMGHARNESLKTC</sequence>
<keyword evidence="8 11" id="KW-0472">Membrane</keyword>
<dbReference type="NCBIfam" id="TIGR02532">
    <property type="entry name" value="IV_pilin_GFxxxE"/>
    <property type="match status" value="1"/>
</dbReference>
<organism evidence="13 14">
    <name type="scientific">Acinetobacter guerrae</name>
    <dbReference type="NCBI Taxonomy" id="1843371"/>
    <lineage>
        <taxon>Bacteria</taxon>
        <taxon>Pseudomonadati</taxon>
        <taxon>Pseudomonadota</taxon>
        <taxon>Gammaproteobacteria</taxon>
        <taxon>Moraxellales</taxon>
        <taxon>Moraxellaceae</taxon>
        <taxon>Acinetobacter</taxon>
    </lineage>
</organism>
<dbReference type="InterPro" id="IPR012902">
    <property type="entry name" value="N_methyl_site"/>
</dbReference>
<dbReference type="SUPFAM" id="SSF54523">
    <property type="entry name" value="Pili subunits"/>
    <property type="match status" value="1"/>
</dbReference>
<keyword evidence="6 11" id="KW-0812">Transmembrane</keyword>
<evidence type="ECO:0000256" key="5">
    <source>
        <dbReference type="ARBA" id="ARBA00022519"/>
    </source>
</evidence>
<evidence type="ECO:0000256" key="1">
    <source>
        <dbReference type="ARBA" id="ARBA00004377"/>
    </source>
</evidence>
<dbReference type="AlphaFoldDB" id="A0A3A8EQ88"/>
<protein>
    <recommendedName>
        <fullName evidence="2">Type II secretion system protein H</fullName>
    </recommendedName>
    <alternativeName>
        <fullName evidence="10">General secretion pathway protein H</fullName>
    </alternativeName>
</protein>
<evidence type="ECO:0000256" key="11">
    <source>
        <dbReference type="SAM" id="Phobius"/>
    </source>
</evidence>
<evidence type="ECO:0000256" key="10">
    <source>
        <dbReference type="ARBA" id="ARBA00030775"/>
    </source>
</evidence>
<dbReference type="Gene3D" id="3.55.40.10">
    <property type="entry name" value="minor pseudopilin epsh domain"/>
    <property type="match status" value="1"/>
</dbReference>
<proteinExistence type="inferred from homology"/>
<dbReference type="OrthoDB" id="6120962at2"/>